<feature type="transmembrane region" description="Helical" evidence="1">
    <location>
        <begin position="6"/>
        <end position="23"/>
    </location>
</feature>
<evidence type="ECO:0000313" key="2">
    <source>
        <dbReference type="EMBL" id="TBO34551.1"/>
    </source>
</evidence>
<dbReference type="OrthoDB" id="5785537at2"/>
<dbReference type="Pfam" id="PF10993">
    <property type="entry name" value="DUF2818"/>
    <property type="match status" value="1"/>
</dbReference>
<feature type="transmembrane region" description="Helical" evidence="1">
    <location>
        <begin position="72"/>
        <end position="95"/>
    </location>
</feature>
<keyword evidence="3" id="KW-1185">Reference proteome</keyword>
<dbReference type="EMBL" id="SIXI01000001">
    <property type="protein sequence ID" value="TBO34551.1"/>
    <property type="molecule type" value="Genomic_DNA"/>
</dbReference>
<organism evidence="2 3">
    <name type="scientific">Aquabacterium lacunae</name>
    <dbReference type="NCBI Taxonomy" id="2528630"/>
    <lineage>
        <taxon>Bacteria</taxon>
        <taxon>Pseudomonadati</taxon>
        <taxon>Pseudomonadota</taxon>
        <taxon>Betaproteobacteria</taxon>
        <taxon>Burkholderiales</taxon>
        <taxon>Aquabacterium</taxon>
    </lineage>
</organism>
<dbReference type="AlphaFoldDB" id="A0A4Q9H4A3"/>
<protein>
    <submittedName>
        <fullName evidence="2">DUF2818 family protein</fullName>
    </submittedName>
</protein>
<keyword evidence="1" id="KW-1133">Transmembrane helix</keyword>
<dbReference type="PIRSF" id="PIRSF019883">
    <property type="entry name" value="UCP019883"/>
    <property type="match status" value="1"/>
</dbReference>
<proteinExistence type="predicted"/>
<keyword evidence="1" id="KW-0812">Transmembrane</keyword>
<reference evidence="2 3" key="1">
    <citation type="submission" date="2019-02" db="EMBL/GenBank/DDBJ databases">
        <title>Aquabacterium sp. strain KMB7.</title>
        <authorList>
            <person name="Chen W.-M."/>
        </authorList>
    </citation>
    <scope>NUCLEOTIDE SEQUENCE [LARGE SCALE GENOMIC DNA]</scope>
    <source>
        <strain evidence="2 3">KMB7</strain>
    </source>
</reference>
<feature type="transmembrane region" description="Helical" evidence="1">
    <location>
        <begin position="43"/>
        <end position="60"/>
    </location>
</feature>
<evidence type="ECO:0000256" key="1">
    <source>
        <dbReference type="SAM" id="Phobius"/>
    </source>
</evidence>
<gene>
    <name evidence="2" type="ORF">EYS42_00830</name>
</gene>
<dbReference type="Proteomes" id="UP000292120">
    <property type="component" value="Unassembled WGS sequence"/>
</dbReference>
<name>A0A4Q9H4A3_9BURK</name>
<comment type="caution">
    <text evidence="2">The sequence shown here is derived from an EMBL/GenBank/DDBJ whole genome shotgun (WGS) entry which is preliminary data.</text>
</comment>
<dbReference type="InterPro" id="IPR016768">
    <property type="entry name" value="UCP019883"/>
</dbReference>
<keyword evidence="1" id="KW-0472">Membrane</keyword>
<accession>A0A4Q9H4A3</accession>
<evidence type="ECO:0000313" key="3">
    <source>
        <dbReference type="Proteomes" id="UP000292120"/>
    </source>
</evidence>
<sequence length="100" mass="11142">MVPSWAVYSLLLAALVAANLPFLNQRVLGLGPRLQPKATWVRLLELVFWCAVVTAAGRLLEGHVGQVASQRWEFYAVWACVFLTLASPGFVWRYLRRGGA</sequence>